<keyword evidence="3" id="KW-1185">Reference proteome</keyword>
<gene>
    <name evidence="2" type="ORF">K3169_15280</name>
</gene>
<proteinExistence type="predicted"/>
<feature type="signal peptide" evidence="1">
    <location>
        <begin position="1"/>
        <end position="35"/>
    </location>
</feature>
<protein>
    <recommendedName>
        <fullName evidence="4">Secreted protein</fullName>
    </recommendedName>
</protein>
<organism evidence="2 3">
    <name type="scientific">Pseudomonas phytophila</name>
    <dbReference type="NCBI Taxonomy" id="2867264"/>
    <lineage>
        <taxon>Bacteria</taxon>
        <taxon>Pseudomonadati</taxon>
        <taxon>Pseudomonadota</taxon>
        <taxon>Gammaproteobacteria</taxon>
        <taxon>Pseudomonadales</taxon>
        <taxon>Pseudomonadaceae</taxon>
        <taxon>Pseudomonas</taxon>
    </lineage>
</organism>
<dbReference type="Proteomes" id="UP001063228">
    <property type="component" value="Chromosome"/>
</dbReference>
<evidence type="ECO:0000313" key="2">
    <source>
        <dbReference type="EMBL" id="UXZ93757.1"/>
    </source>
</evidence>
<dbReference type="RefSeq" id="WP_263267080.1">
    <property type="nucleotide sequence ID" value="NZ_CP081201.1"/>
</dbReference>
<dbReference type="EMBL" id="CP081201">
    <property type="protein sequence ID" value="UXZ93757.1"/>
    <property type="molecule type" value="Genomic_DNA"/>
</dbReference>
<name>A0ABY6F7B3_9PSED</name>
<evidence type="ECO:0008006" key="4">
    <source>
        <dbReference type="Google" id="ProtNLM"/>
    </source>
</evidence>
<evidence type="ECO:0000256" key="1">
    <source>
        <dbReference type="SAM" id="SignalP"/>
    </source>
</evidence>
<sequence length="253" mass="26992">MGSILHKGVAMKRAINICCAAFCFTSLMLPASTMAQQSPLKAGTYATEGGWGQLVIGSAGVKGSQTFSLDTENAGSGCTFSGRLNPGGSAVVYEGDAPSQCSLELTIAPNGLVVSTSTKEQCREYCGSNGSFEGDYRYVPACCAQPALDKTRRLFKKLYEEKKYAQAETTLAPVYRECLGTMGLMDEGGLRNDYALTQYKLKDKAGCLATLSKYRQDAAMADDAITQDMSPAVVDDYLSVIHAARTNIALCVK</sequence>
<evidence type="ECO:0000313" key="3">
    <source>
        <dbReference type="Proteomes" id="UP001063228"/>
    </source>
</evidence>
<accession>A0ABY6F7B3</accession>
<reference evidence="2" key="1">
    <citation type="submission" date="2021-08" db="EMBL/GenBank/DDBJ databases">
        <title>Complete genome sequence of Pseudomonas phytophila.</title>
        <authorList>
            <person name="Weir B.S."/>
            <person name="Templeton M.D."/>
            <person name="Arshed S."/>
            <person name="Andersen M.T."/>
            <person name="Jayaraman J."/>
        </authorList>
    </citation>
    <scope>NUCLEOTIDE SEQUENCE</scope>
    <source>
        <strain evidence="2">ICMP 23753</strain>
    </source>
</reference>
<feature type="chain" id="PRO_5045307255" description="Secreted protein" evidence="1">
    <location>
        <begin position="36"/>
        <end position="253"/>
    </location>
</feature>
<keyword evidence="1" id="KW-0732">Signal</keyword>